<comment type="caution">
    <text evidence="1">The sequence shown here is derived from an EMBL/GenBank/DDBJ whole genome shotgun (WGS) entry which is preliminary data.</text>
</comment>
<protein>
    <submittedName>
        <fullName evidence="1">Uncharacterized protein</fullName>
    </submittedName>
</protein>
<proteinExistence type="predicted"/>
<name>A0ABR2ZKZ7_9AGAR</name>
<evidence type="ECO:0000313" key="2">
    <source>
        <dbReference type="Proteomes" id="UP001437256"/>
    </source>
</evidence>
<gene>
    <name evidence="1" type="ORF">AAF712_011101</name>
</gene>
<sequence>MKGISRLPLEYDIVHGILVSSPDFVTLGNMILIAKVFHDVFRLYPTSTLGAGAYNVVGPALPKALRDPDLDEPETDWTGADEYTPIEPGGIPELVEIATTAKGLEDLFSLRHKNHKCKESQLTFEESLRFQRAMYQITLYSRIFDGYQYLEDYRADPYGDWYTVADVERQKRRRFLDTLSGDHLLQIHSVSEFLIETALIFEPRRSTNGLADRTDNFGQMMLSAGPDIIYQCYDESSTSSAELFIEYWNDDDDDGFLPVFARYFSEPLFKLYRERKMETPSLGFLRWKAILDSTEGQNDKCLCGLFPPSHQSDDLFFGARPVMSYLYTLLAATDAMKAYDFRSKLLSRFNSFNIINHLKGHLHQNPIEAAYFWSTMDEIPSQLNVYEYIVQDILDGDYKQTEFKDWKKDDWICTDCLTKVLEENLHLWLLNQKNQAGYSVPTENCPDGWGCRAQTRNQQHAAELNHICPPTKTA</sequence>
<reference evidence="1 2" key="1">
    <citation type="submission" date="2024-05" db="EMBL/GenBank/DDBJ databases">
        <title>A draft genome resource for the thread blight pathogen Marasmius tenuissimus strain MS-2.</title>
        <authorList>
            <person name="Yulfo-Soto G.E."/>
            <person name="Baruah I.K."/>
            <person name="Amoako-Attah I."/>
            <person name="Bukari Y."/>
            <person name="Meinhardt L.W."/>
            <person name="Bailey B.A."/>
            <person name="Cohen S.P."/>
        </authorList>
    </citation>
    <scope>NUCLEOTIDE SEQUENCE [LARGE SCALE GENOMIC DNA]</scope>
    <source>
        <strain evidence="1 2">MS-2</strain>
    </source>
</reference>
<keyword evidence="2" id="KW-1185">Reference proteome</keyword>
<dbReference type="Proteomes" id="UP001437256">
    <property type="component" value="Unassembled WGS sequence"/>
</dbReference>
<accession>A0ABR2ZKZ7</accession>
<dbReference type="EMBL" id="JBBXMP010000116">
    <property type="protein sequence ID" value="KAL0062023.1"/>
    <property type="molecule type" value="Genomic_DNA"/>
</dbReference>
<evidence type="ECO:0000313" key="1">
    <source>
        <dbReference type="EMBL" id="KAL0062023.1"/>
    </source>
</evidence>
<organism evidence="1 2">
    <name type="scientific">Marasmius tenuissimus</name>
    <dbReference type="NCBI Taxonomy" id="585030"/>
    <lineage>
        <taxon>Eukaryota</taxon>
        <taxon>Fungi</taxon>
        <taxon>Dikarya</taxon>
        <taxon>Basidiomycota</taxon>
        <taxon>Agaricomycotina</taxon>
        <taxon>Agaricomycetes</taxon>
        <taxon>Agaricomycetidae</taxon>
        <taxon>Agaricales</taxon>
        <taxon>Marasmiineae</taxon>
        <taxon>Marasmiaceae</taxon>
        <taxon>Marasmius</taxon>
    </lineage>
</organism>